<keyword evidence="4 10" id="KW-0812">Transmembrane</keyword>
<feature type="transmembrane region" description="Helical" evidence="10">
    <location>
        <begin position="141"/>
        <end position="174"/>
    </location>
</feature>
<evidence type="ECO:0000313" key="12">
    <source>
        <dbReference type="Proteomes" id="UP001595648"/>
    </source>
</evidence>
<keyword evidence="6 10" id="KW-0443">Lipid metabolism</keyword>
<dbReference type="EMBL" id="JBHRVD010000001">
    <property type="protein sequence ID" value="MFC3323302.1"/>
    <property type="molecule type" value="Genomic_DNA"/>
</dbReference>
<protein>
    <recommendedName>
        <fullName evidence="10">Glycerol-3-phosphate acyltransferase</fullName>
    </recommendedName>
    <alternativeName>
        <fullName evidence="10">Acyl-PO4 G3P acyltransferase</fullName>
    </alternativeName>
    <alternativeName>
        <fullName evidence="10">Acyl-phosphate--glycerol-3-phosphate acyltransferase</fullName>
    </alternativeName>
    <alternativeName>
        <fullName evidence="10">G3P acyltransferase</fullName>
        <shortName evidence="10">GPAT</shortName>
        <ecNumber evidence="10">2.3.1.275</ecNumber>
    </alternativeName>
    <alternativeName>
        <fullName evidence="10">Lysophosphatidic acid synthase</fullName>
        <shortName evidence="10">LPA synthase</shortName>
    </alternativeName>
</protein>
<evidence type="ECO:0000256" key="2">
    <source>
        <dbReference type="ARBA" id="ARBA00022516"/>
    </source>
</evidence>
<evidence type="ECO:0000256" key="10">
    <source>
        <dbReference type="HAMAP-Rule" id="MF_01043"/>
    </source>
</evidence>
<name>A0ABV7MNK2_9HYPH</name>
<evidence type="ECO:0000256" key="4">
    <source>
        <dbReference type="ARBA" id="ARBA00022692"/>
    </source>
</evidence>
<reference evidence="12" key="1">
    <citation type="journal article" date="2019" name="Int. J. Syst. Evol. Microbiol.">
        <title>The Global Catalogue of Microorganisms (GCM) 10K type strain sequencing project: providing services to taxonomists for standard genome sequencing and annotation.</title>
        <authorList>
            <consortium name="The Broad Institute Genomics Platform"/>
            <consortium name="The Broad Institute Genome Sequencing Center for Infectious Disease"/>
            <person name="Wu L."/>
            <person name="Ma J."/>
        </authorList>
    </citation>
    <scope>NUCLEOTIDE SEQUENCE [LARGE SCALE GENOMIC DNA]</scope>
    <source>
        <strain evidence="12">ICMP 19515</strain>
    </source>
</reference>
<dbReference type="PANTHER" id="PTHR30309:SF0">
    <property type="entry name" value="GLYCEROL-3-PHOSPHATE ACYLTRANSFERASE-RELATED"/>
    <property type="match status" value="1"/>
</dbReference>
<dbReference type="Proteomes" id="UP001595648">
    <property type="component" value="Unassembled WGS sequence"/>
</dbReference>
<comment type="subcellular location">
    <subcellularLocation>
        <location evidence="10">Cell membrane</location>
        <topology evidence="10">Multi-pass membrane protein</topology>
    </subcellularLocation>
</comment>
<comment type="similarity">
    <text evidence="10">Belongs to the PlsY family.</text>
</comment>
<dbReference type="RefSeq" id="WP_378979816.1">
    <property type="nucleotide sequence ID" value="NZ_JBHRVD010000001.1"/>
</dbReference>
<keyword evidence="7 10" id="KW-0472">Membrane</keyword>
<keyword evidence="11" id="KW-0012">Acyltransferase</keyword>
<gene>
    <name evidence="10 11" type="primary">plsY</name>
    <name evidence="11" type="ORF">ACFOJ9_16160</name>
</gene>
<comment type="caution">
    <text evidence="11">The sequence shown here is derived from an EMBL/GenBank/DDBJ whole genome shotgun (WGS) entry which is preliminary data.</text>
</comment>
<comment type="function">
    <text evidence="10">Catalyzes the transfer of an acyl group from acyl-phosphate (acyl-PO(4)) to glycerol-3-phosphate (G3P) to form lysophosphatidic acid (LPA). This enzyme utilizes acyl-phosphate as fatty acyl donor, but not acyl-CoA or acyl-ACP.</text>
</comment>
<evidence type="ECO:0000256" key="9">
    <source>
        <dbReference type="ARBA" id="ARBA00023264"/>
    </source>
</evidence>
<comment type="pathway">
    <text evidence="10">Lipid metabolism; phospholipid metabolism.</text>
</comment>
<keyword evidence="1 10" id="KW-1003">Cell membrane</keyword>
<dbReference type="Pfam" id="PF02660">
    <property type="entry name" value="G3P_acyltransf"/>
    <property type="match status" value="1"/>
</dbReference>
<keyword evidence="12" id="KW-1185">Reference proteome</keyword>
<evidence type="ECO:0000256" key="1">
    <source>
        <dbReference type="ARBA" id="ARBA00022475"/>
    </source>
</evidence>
<keyword evidence="5 10" id="KW-1133">Transmembrane helix</keyword>
<organism evidence="11 12">
    <name type="scientific">Mesorhizobium cantuariense</name>
    <dbReference type="NCBI Taxonomy" id="1300275"/>
    <lineage>
        <taxon>Bacteria</taxon>
        <taxon>Pseudomonadati</taxon>
        <taxon>Pseudomonadota</taxon>
        <taxon>Alphaproteobacteria</taxon>
        <taxon>Hyphomicrobiales</taxon>
        <taxon>Phyllobacteriaceae</taxon>
        <taxon>Mesorhizobium</taxon>
    </lineage>
</organism>
<dbReference type="HAMAP" id="MF_01043">
    <property type="entry name" value="PlsY"/>
    <property type="match status" value="1"/>
</dbReference>
<sequence length="195" mass="20323">MTYSLIPALVFGYLLGSIPFGLLLTRAAGLGDVRKIGSGNIGATNVLRTGNKGLAAATLLLDALKGTAAVLIAGHFAPDLAIWAGLGAFLGHLFPVWLGFKGGKGVATYLGVLIGLAWQVALIFAVVWLVIAFLFRYSSLAALTAAVVVPIALYFMSTPQIAALFVVMSIIVFIKHRENISRLLAGTEGKIGAKG</sequence>
<feature type="transmembrane region" description="Helical" evidence="10">
    <location>
        <begin position="54"/>
        <end position="74"/>
    </location>
</feature>
<evidence type="ECO:0000256" key="3">
    <source>
        <dbReference type="ARBA" id="ARBA00022679"/>
    </source>
</evidence>
<comment type="subunit">
    <text evidence="10">Probably interacts with PlsX.</text>
</comment>
<evidence type="ECO:0000256" key="7">
    <source>
        <dbReference type="ARBA" id="ARBA00023136"/>
    </source>
</evidence>
<proteinExistence type="inferred from homology"/>
<evidence type="ECO:0000313" key="11">
    <source>
        <dbReference type="EMBL" id="MFC3323302.1"/>
    </source>
</evidence>
<evidence type="ECO:0000256" key="5">
    <source>
        <dbReference type="ARBA" id="ARBA00022989"/>
    </source>
</evidence>
<keyword evidence="8 10" id="KW-0594">Phospholipid biosynthesis</keyword>
<dbReference type="EC" id="2.3.1.275" evidence="10"/>
<feature type="transmembrane region" description="Helical" evidence="10">
    <location>
        <begin position="6"/>
        <end position="25"/>
    </location>
</feature>
<accession>A0ABV7MNK2</accession>
<keyword evidence="9 10" id="KW-1208">Phospholipid metabolism</keyword>
<feature type="transmembrane region" description="Helical" evidence="10">
    <location>
        <begin position="80"/>
        <end position="100"/>
    </location>
</feature>
<comment type="catalytic activity">
    <reaction evidence="10">
        <text>an acyl phosphate + sn-glycerol 3-phosphate = a 1-acyl-sn-glycero-3-phosphate + phosphate</text>
        <dbReference type="Rhea" id="RHEA:34075"/>
        <dbReference type="ChEBI" id="CHEBI:43474"/>
        <dbReference type="ChEBI" id="CHEBI:57597"/>
        <dbReference type="ChEBI" id="CHEBI:57970"/>
        <dbReference type="ChEBI" id="CHEBI:59918"/>
        <dbReference type="EC" id="2.3.1.275"/>
    </reaction>
</comment>
<evidence type="ECO:0000256" key="6">
    <source>
        <dbReference type="ARBA" id="ARBA00023098"/>
    </source>
</evidence>
<dbReference type="SMART" id="SM01207">
    <property type="entry name" value="G3P_acyltransf"/>
    <property type="match status" value="1"/>
</dbReference>
<keyword evidence="3 10" id="KW-0808">Transferase</keyword>
<keyword evidence="2 10" id="KW-0444">Lipid biosynthesis</keyword>
<dbReference type="GO" id="GO:0004366">
    <property type="term" value="F:glycerol-3-phosphate O-acyltransferase activity"/>
    <property type="evidence" value="ECO:0007669"/>
    <property type="project" value="UniProtKB-EC"/>
</dbReference>
<dbReference type="InterPro" id="IPR003811">
    <property type="entry name" value="G3P_acylTferase_PlsY"/>
</dbReference>
<feature type="transmembrane region" description="Helical" evidence="10">
    <location>
        <begin position="112"/>
        <end position="135"/>
    </location>
</feature>
<dbReference type="PANTHER" id="PTHR30309">
    <property type="entry name" value="INNER MEMBRANE PROTEIN YGIH"/>
    <property type="match status" value="1"/>
</dbReference>
<evidence type="ECO:0000256" key="8">
    <source>
        <dbReference type="ARBA" id="ARBA00023209"/>
    </source>
</evidence>
<dbReference type="NCBIfam" id="TIGR00023">
    <property type="entry name" value="glycerol-3-phosphate 1-O-acyltransferase PlsY"/>
    <property type="match status" value="1"/>
</dbReference>